<dbReference type="Proteomes" id="UP000183667">
    <property type="component" value="Unassembled WGS sequence"/>
</dbReference>
<reference evidence="2" key="1">
    <citation type="submission" date="2016-08" db="EMBL/GenBank/DDBJ databases">
        <title>Population biology and virulence potential of Burkholderia ubonensis.</title>
        <authorList>
            <person name="Price E.P."/>
            <person name="Currie B.J."/>
            <person name="Wagner D.M."/>
        </authorList>
    </citation>
    <scope>NUCLEOTIDE SEQUENCE [LARGE SCALE GENOMIC DNA]</scope>
    <source>
        <strain evidence="2">MSMB0103</strain>
    </source>
</reference>
<evidence type="ECO:0000313" key="1">
    <source>
        <dbReference type="EMBL" id="OJA51108.1"/>
    </source>
</evidence>
<dbReference type="AlphaFoldDB" id="A0ABD6QB35"/>
<organism evidence="1 2">
    <name type="scientific">Burkholderia ubonensis</name>
    <dbReference type="NCBI Taxonomy" id="101571"/>
    <lineage>
        <taxon>Bacteria</taxon>
        <taxon>Pseudomonadati</taxon>
        <taxon>Pseudomonadota</taxon>
        <taxon>Betaproteobacteria</taxon>
        <taxon>Burkholderiales</taxon>
        <taxon>Burkholderiaceae</taxon>
        <taxon>Burkholderia</taxon>
        <taxon>Burkholderia cepacia complex</taxon>
    </lineage>
</organism>
<comment type="caution">
    <text evidence="1">The sequence shown here is derived from an EMBL/GenBank/DDBJ whole genome shotgun (WGS) entry which is preliminary data.</text>
</comment>
<evidence type="ECO:0000313" key="2">
    <source>
        <dbReference type="Proteomes" id="UP000183667"/>
    </source>
</evidence>
<proteinExistence type="predicted"/>
<protein>
    <submittedName>
        <fullName evidence="1">Uncharacterized protein</fullName>
    </submittedName>
</protein>
<gene>
    <name evidence="1" type="ORF">BGV66_01485</name>
</gene>
<sequence length="97" mass="11171">MPTKQQQNNCWSNVITDEYQQADEYVIAVEESKKVPAVVKAQVEAKRQEIAPAANHDCRKDSLGYPENACLINHIQRFKEFTYQKTSKFGVPDKRLN</sequence>
<name>A0ABD6QB35_9BURK</name>
<accession>A0ABD6QB35</accession>
<dbReference type="EMBL" id="MEAU01000001">
    <property type="protein sequence ID" value="OJA51108.1"/>
    <property type="molecule type" value="Genomic_DNA"/>
</dbReference>